<feature type="compositionally biased region" description="Polar residues" evidence="1">
    <location>
        <begin position="1"/>
        <end position="21"/>
    </location>
</feature>
<reference evidence="3 4" key="1">
    <citation type="submission" date="2016-03" db="EMBL/GenBank/DDBJ databases">
        <title>Whole genome sequencing of Grifola frondosa 9006-11.</title>
        <authorList>
            <person name="Min B."/>
            <person name="Park H."/>
            <person name="Kim J.-G."/>
            <person name="Cho H."/>
            <person name="Oh Y.-L."/>
            <person name="Kong W.-S."/>
            <person name="Choi I.-G."/>
        </authorList>
    </citation>
    <scope>NUCLEOTIDE SEQUENCE [LARGE SCALE GENOMIC DNA]</scope>
    <source>
        <strain evidence="3 4">9006-11</strain>
    </source>
</reference>
<dbReference type="EMBL" id="LUGG01000005">
    <property type="protein sequence ID" value="OBZ74632.1"/>
    <property type="molecule type" value="Genomic_DNA"/>
</dbReference>
<protein>
    <recommendedName>
        <fullName evidence="2">YMC020W-like alpha/beta hydrolase domain-containing protein</fullName>
    </recommendedName>
</protein>
<dbReference type="InterPro" id="IPR058934">
    <property type="entry name" value="YMC020W-like"/>
</dbReference>
<feature type="compositionally biased region" description="Low complexity" evidence="1">
    <location>
        <begin position="49"/>
        <end position="61"/>
    </location>
</feature>
<evidence type="ECO:0000259" key="2">
    <source>
        <dbReference type="Pfam" id="PF26147"/>
    </source>
</evidence>
<feature type="domain" description="YMC020W-like alpha/beta hydrolase" evidence="2">
    <location>
        <begin position="519"/>
        <end position="642"/>
    </location>
</feature>
<dbReference type="OrthoDB" id="5598028at2759"/>
<dbReference type="PANTHER" id="PTHR47349">
    <property type="entry name" value="CHROMOSOME 8, WHOLE GENOME SHOTGUN SEQUENCE"/>
    <property type="match status" value="1"/>
</dbReference>
<organism evidence="3 4">
    <name type="scientific">Grifola frondosa</name>
    <name type="common">Maitake</name>
    <name type="synonym">Polyporus frondosus</name>
    <dbReference type="NCBI Taxonomy" id="5627"/>
    <lineage>
        <taxon>Eukaryota</taxon>
        <taxon>Fungi</taxon>
        <taxon>Dikarya</taxon>
        <taxon>Basidiomycota</taxon>
        <taxon>Agaricomycotina</taxon>
        <taxon>Agaricomycetes</taxon>
        <taxon>Polyporales</taxon>
        <taxon>Grifolaceae</taxon>
        <taxon>Grifola</taxon>
    </lineage>
</organism>
<feature type="compositionally biased region" description="Polar residues" evidence="1">
    <location>
        <begin position="287"/>
        <end position="304"/>
    </location>
</feature>
<evidence type="ECO:0000256" key="1">
    <source>
        <dbReference type="SAM" id="MobiDB-lite"/>
    </source>
</evidence>
<gene>
    <name evidence="3" type="ORF">A0H81_05079</name>
</gene>
<comment type="caution">
    <text evidence="3">The sequence shown here is derived from an EMBL/GenBank/DDBJ whole genome shotgun (WGS) entry which is preliminary data.</text>
</comment>
<dbReference type="InterPro" id="IPR058933">
    <property type="entry name" value="YMC020W-like_ab_hydrolase"/>
</dbReference>
<proteinExistence type="predicted"/>
<feature type="region of interest" description="Disordered" evidence="1">
    <location>
        <begin position="1"/>
        <end position="105"/>
    </location>
</feature>
<name>A0A1C7MCT4_GRIFR</name>
<evidence type="ECO:0000313" key="3">
    <source>
        <dbReference type="EMBL" id="OBZ74632.1"/>
    </source>
</evidence>
<feature type="domain" description="YMC020W-like alpha/beta hydrolase" evidence="2">
    <location>
        <begin position="659"/>
        <end position="730"/>
    </location>
</feature>
<dbReference type="AlphaFoldDB" id="A0A1C7MCT4"/>
<feature type="region of interest" description="Disordered" evidence="1">
    <location>
        <begin position="168"/>
        <end position="213"/>
    </location>
</feature>
<dbReference type="Pfam" id="PF26147">
    <property type="entry name" value="AB_HYDROLASE_YMC0-YMC35"/>
    <property type="match status" value="2"/>
</dbReference>
<feature type="compositionally biased region" description="Polar residues" evidence="1">
    <location>
        <begin position="175"/>
        <end position="193"/>
    </location>
</feature>
<feature type="compositionally biased region" description="Low complexity" evidence="1">
    <location>
        <begin position="243"/>
        <end position="256"/>
    </location>
</feature>
<feature type="compositionally biased region" description="Polar residues" evidence="1">
    <location>
        <begin position="73"/>
        <end position="91"/>
    </location>
</feature>
<feature type="compositionally biased region" description="Polar residues" evidence="1">
    <location>
        <begin position="261"/>
        <end position="270"/>
    </location>
</feature>
<feature type="compositionally biased region" description="Low complexity" evidence="1">
    <location>
        <begin position="380"/>
        <end position="390"/>
    </location>
</feature>
<dbReference type="PANTHER" id="PTHR47349:SF1">
    <property type="entry name" value="AER328WP"/>
    <property type="match status" value="1"/>
</dbReference>
<feature type="compositionally biased region" description="Low complexity" evidence="1">
    <location>
        <begin position="431"/>
        <end position="440"/>
    </location>
</feature>
<feature type="region of interest" description="Disordered" evidence="1">
    <location>
        <begin position="235"/>
        <end position="304"/>
    </location>
</feature>
<accession>A0A1C7MCT4</accession>
<evidence type="ECO:0000313" key="4">
    <source>
        <dbReference type="Proteomes" id="UP000092993"/>
    </source>
</evidence>
<feature type="region of interest" description="Disordered" evidence="1">
    <location>
        <begin position="372"/>
        <end position="446"/>
    </location>
</feature>
<keyword evidence="4" id="KW-1185">Reference proteome</keyword>
<sequence>MGSQPVVSQAQAIPSSTQPRSATDESPCIQVTSPSYSPPRDKGILRNASPPLTSNTTSLSSVDEEAPRPRFTSLDNLSSEEPLATVSQVQDKTAERKPSITSLNASGSRFMLRIPLLGRSKIPLEQAVAVAQTEDVRDPPEPGDMGRLLIDNVSLTLTQSATLLAASAQADTSTESGPTRSANETSLAVSPSAQLAELPSPEISSPHDNSGPEIIAQASARSSWWGYLGWRENSHPCEESDHSVAASPADSTPAAAHSEHLSTISESTIPGNPLPAAPAQDVPPSAIEQTPSTFSTETNQSHRSTCIPEAQNPIEASILTQRSGWASFFTSKSLVVKTIKADDTDKQEHGMEVMDVDDVDDSSTAVEIPVGQEVTAQILTTPWSPTTPKSPGTPPKQREPKKSNPAAPPLTDSESIKRETAKAVRPPSPTPSKASSTSPVVPRPPNLVLPSWEDTFRSAPRSYSPPHPQLHESKSKLSGALYHNREGKFVHFGKELPKALDVIGEQLNPYILSGGCRVAVIGVAGWSPGAVTRTLAGGLPSSSSKFVDMTAQALEQFAEEHGFKFKKITKIPLEGDGTIYKKVSRVYKHLLSNDEWLENLHAADVIFVPSHSQGAIVSTHLVDRLIRDGHILTARSVDILAQTAATITPGGVAATPSTQAQKVCFLSLCGIHLGPLRYLKTSSLLQPYIQNAAAGELFDFQDTETQLSKGYTKALQNVLDHGSKMVYVAPLTIRSFQFIQDYLLPCHTLVSYELYTLMAMHTIHLISSTAGTLNGIGHSTAYEESATYSLAVKYFFLTNDGDSEHKDLVVEPFNAVIEQNDYEIPWCLRDMIADERTTILREVKRKLQPITRLSSINGSGSFSKL</sequence>
<dbReference type="Proteomes" id="UP000092993">
    <property type="component" value="Unassembled WGS sequence"/>
</dbReference>
<dbReference type="OMA" id="NMMVQAL"/>